<reference evidence="1" key="1">
    <citation type="journal article" date="2015" name="Nature">
        <title>Complex archaea that bridge the gap between prokaryotes and eukaryotes.</title>
        <authorList>
            <person name="Spang A."/>
            <person name="Saw J.H."/>
            <person name="Jorgensen S.L."/>
            <person name="Zaremba-Niedzwiedzka K."/>
            <person name="Martijn J."/>
            <person name="Lind A.E."/>
            <person name="van Eijk R."/>
            <person name="Schleper C."/>
            <person name="Guy L."/>
            <person name="Ettema T.J."/>
        </authorList>
    </citation>
    <scope>NUCLEOTIDE SEQUENCE</scope>
</reference>
<organism evidence="1">
    <name type="scientific">marine sediment metagenome</name>
    <dbReference type="NCBI Taxonomy" id="412755"/>
    <lineage>
        <taxon>unclassified sequences</taxon>
        <taxon>metagenomes</taxon>
        <taxon>ecological metagenomes</taxon>
    </lineage>
</organism>
<dbReference type="EMBL" id="LAZR01006394">
    <property type="protein sequence ID" value="KKM92414.1"/>
    <property type="molecule type" value="Genomic_DNA"/>
</dbReference>
<dbReference type="AlphaFoldDB" id="A0A0F9LBZ3"/>
<name>A0A0F9LBZ3_9ZZZZ</name>
<accession>A0A0F9LBZ3</accession>
<sequence length="59" mass="6540">MKISKAIEILTQCASTYPKDSQSEVLDSFKLGIEALRAVDHARTENYWTPIPTMPGETG</sequence>
<protein>
    <submittedName>
        <fullName evidence="1">Uncharacterized protein</fullName>
    </submittedName>
</protein>
<comment type="caution">
    <text evidence="1">The sequence shown here is derived from an EMBL/GenBank/DDBJ whole genome shotgun (WGS) entry which is preliminary data.</text>
</comment>
<proteinExistence type="predicted"/>
<gene>
    <name evidence="1" type="ORF">LCGC14_1218620</name>
</gene>
<evidence type="ECO:0000313" key="1">
    <source>
        <dbReference type="EMBL" id="KKM92414.1"/>
    </source>
</evidence>